<evidence type="ECO:0000313" key="1">
    <source>
        <dbReference type="EMBL" id="KAB8270698.1"/>
    </source>
</evidence>
<dbReference type="EMBL" id="ML732826">
    <property type="protein sequence ID" value="KAB8270698.1"/>
    <property type="molecule type" value="Genomic_DNA"/>
</dbReference>
<protein>
    <submittedName>
        <fullName evidence="1">Uncharacterized protein</fullName>
    </submittedName>
</protein>
<keyword evidence="2" id="KW-1185">Reference proteome</keyword>
<dbReference type="Proteomes" id="UP000326289">
    <property type="component" value="Unassembled WGS sequence"/>
</dbReference>
<organism evidence="1 2">
    <name type="scientific">Aspergillus minisclerotigenes</name>
    <dbReference type="NCBI Taxonomy" id="656917"/>
    <lineage>
        <taxon>Eukaryota</taxon>
        <taxon>Fungi</taxon>
        <taxon>Dikarya</taxon>
        <taxon>Ascomycota</taxon>
        <taxon>Pezizomycotina</taxon>
        <taxon>Eurotiomycetes</taxon>
        <taxon>Eurotiomycetidae</taxon>
        <taxon>Eurotiales</taxon>
        <taxon>Aspergillaceae</taxon>
        <taxon>Aspergillus</taxon>
        <taxon>Aspergillus subgen. Circumdati</taxon>
    </lineage>
</organism>
<accession>A0A5N6IWG0</accession>
<proteinExistence type="predicted"/>
<dbReference type="AlphaFoldDB" id="A0A5N6IWG0"/>
<name>A0A5N6IWG0_9EURO</name>
<evidence type="ECO:0000313" key="2">
    <source>
        <dbReference type="Proteomes" id="UP000326289"/>
    </source>
</evidence>
<gene>
    <name evidence="1" type="ORF">BDV30DRAFT_214741</name>
</gene>
<feature type="non-terminal residue" evidence="1">
    <location>
        <position position="89"/>
    </location>
</feature>
<reference evidence="1 2" key="1">
    <citation type="submission" date="2019-04" db="EMBL/GenBank/DDBJ databases">
        <title>Fungal friends and foes A comparative genomics study of 23 Aspergillus species from section Flavi.</title>
        <authorList>
            <consortium name="DOE Joint Genome Institute"/>
            <person name="Kjaerbolling I."/>
            <person name="Vesth T.C."/>
            <person name="Frisvad J.C."/>
            <person name="Nybo J.L."/>
            <person name="Theobald S."/>
            <person name="Kildgaard S."/>
            <person name="Petersen T.I."/>
            <person name="Kuo A."/>
            <person name="Sato A."/>
            <person name="Lyhne E.K."/>
            <person name="Kogle M.E."/>
            <person name="Wiebenga A."/>
            <person name="Kun R.S."/>
            <person name="Lubbers R.J."/>
            <person name="Makela M.R."/>
            <person name="Barry K."/>
            <person name="Chovatia M."/>
            <person name="Clum A."/>
            <person name="Daum C."/>
            <person name="Haridas S."/>
            <person name="He G."/>
            <person name="LaButti K."/>
            <person name="Lipzen A."/>
            <person name="Mondo S."/>
            <person name="Pangilinan J."/>
            <person name="Riley R."/>
            <person name="Salamov A."/>
            <person name="Simmons B.A."/>
            <person name="Magnuson J.K."/>
            <person name="Henrissat B."/>
            <person name="Mortensen U.H."/>
            <person name="Larsen T.O."/>
            <person name="De vries R.P."/>
            <person name="Grigoriev I.V."/>
            <person name="Machida M."/>
            <person name="Baker S.E."/>
            <person name="Andersen M.R."/>
        </authorList>
    </citation>
    <scope>NUCLEOTIDE SEQUENCE [LARGE SCALE GENOMIC DNA]</scope>
    <source>
        <strain evidence="1 2">CBS 117635</strain>
    </source>
</reference>
<sequence length="89" mass="10270">MIVEKLEENTECYTKTDYEESKFYSESSGIFICESTMTPIQAIMKIRMQIPYYEAIDYHPNERAQQAVGEICGRTELETEALNKLTSGE</sequence>